<name>A0AA92EGL2_RALSL</name>
<geneLocation type="plasmid" evidence="3">
    <name>puw386</name>
</geneLocation>
<dbReference type="Proteomes" id="UP000310553">
    <property type="component" value="Plasmid pUW386"/>
</dbReference>
<sequence length="82" mass="9222">MKRAAPCKMTRIRWLALAAWLLGVGAHLLIFTLPTRPAGDAEWYSALASFKVIAFLLTRLPLWVACLCMLALAACRIRREHD</sequence>
<dbReference type="AlphaFoldDB" id="A0AA92EGL2"/>
<protein>
    <recommendedName>
        <fullName evidence="4">Transmembrane protein</fullName>
    </recommendedName>
</protein>
<evidence type="ECO:0000313" key="3">
    <source>
        <dbReference type="Proteomes" id="UP000310553"/>
    </source>
</evidence>
<feature type="transmembrane region" description="Helical" evidence="1">
    <location>
        <begin position="53"/>
        <end position="75"/>
    </location>
</feature>
<keyword evidence="1" id="KW-0472">Membrane</keyword>
<evidence type="ECO:0000313" key="2">
    <source>
        <dbReference type="EMBL" id="QCX51402.1"/>
    </source>
</evidence>
<accession>A0AA92EGL2</accession>
<dbReference type="EMBL" id="CP039340">
    <property type="protein sequence ID" value="QCX51402.1"/>
    <property type="molecule type" value="Genomic_DNA"/>
</dbReference>
<gene>
    <name evidence="2" type="ORF">E7Z57_20260</name>
</gene>
<evidence type="ECO:0008006" key="4">
    <source>
        <dbReference type="Google" id="ProtNLM"/>
    </source>
</evidence>
<keyword evidence="1" id="KW-0812">Transmembrane</keyword>
<reference evidence="2 3" key="1">
    <citation type="submission" date="2019-04" db="EMBL/GenBank/DDBJ databases">
        <title>Complete Genome of UW386 and Higher Quality Genome of UW700.</title>
        <authorList>
            <person name="Jacobs J."/>
            <person name="Perez A."/>
            <person name="Steidl O."/>
            <person name="Allen C."/>
        </authorList>
    </citation>
    <scope>NUCLEOTIDE SEQUENCE [LARGE SCALE GENOMIC DNA]</scope>
    <source>
        <strain evidence="2 3">UW386</strain>
        <plasmid evidence="3">puw386</plasmid>
    </source>
</reference>
<proteinExistence type="predicted"/>
<organism evidence="2 3">
    <name type="scientific">Ralstonia solanacearum</name>
    <name type="common">Pseudomonas solanacearum</name>
    <dbReference type="NCBI Taxonomy" id="305"/>
    <lineage>
        <taxon>Bacteria</taxon>
        <taxon>Pseudomonadati</taxon>
        <taxon>Pseudomonadota</taxon>
        <taxon>Betaproteobacteria</taxon>
        <taxon>Burkholderiales</taxon>
        <taxon>Burkholderiaceae</taxon>
        <taxon>Ralstonia</taxon>
        <taxon>Ralstonia solanacearum species complex</taxon>
    </lineage>
</organism>
<keyword evidence="1" id="KW-1133">Transmembrane helix</keyword>
<feature type="transmembrane region" description="Helical" evidence="1">
    <location>
        <begin position="12"/>
        <end position="33"/>
    </location>
</feature>
<keyword evidence="2" id="KW-0614">Plasmid</keyword>
<evidence type="ECO:0000256" key="1">
    <source>
        <dbReference type="SAM" id="Phobius"/>
    </source>
</evidence>